<name>A0ABR0ERG0_ZASCE</name>
<dbReference type="Proteomes" id="UP001305779">
    <property type="component" value="Unassembled WGS sequence"/>
</dbReference>
<dbReference type="Pfam" id="PF00324">
    <property type="entry name" value="AA_permease"/>
    <property type="match status" value="1"/>
</dbReference>
<dbReference type="InterPro" id="IPR050524">
    <property type="entry name" value="APC_YAT"/>
</dbReference>
<evidence type="ECO:0000313" key="8">
    <source>
        <dbReference type="Proteomes" id="UP001305779"/>
    </source>
</evidence>
<comment type="caution">
    <text evidence="7">The sequence shown here is derived from an EMBL/GenBank/DDBJ whole genome shotgun (WGS) entry which is preliminary data.</text>
</comment>
<dbReference type="Gene3D" id="1.20.1740.10">
    <property type="entry name" value="Amino acid/polyamine transporter I"/>
    <property type="match status" value="1"/>
</dbReference>
<proteinExistence type="predicted"/>
<keyword evidence="8" id="KW-1185">Reference proteome</keyword>
<evidence type="ECO:0000256" key="4">
    <source>
        <dbReference type="ARBA" id="ARBA00023136"/>
    </source>
</evidence>
<feature type="domain" description="Amino acid permease/ SLC12A" evidence="6">
    <location>
        <begin position="57"/>
        <end position="117"/>
    </location>
</feature>
<evidence type="ECO:0000256" key="5">
    <source>
        <dbReference type="SAM" id="Phobius"/>
    </source>
</evidence>
<gene>
    <name evidence="7" type="ORF">PRZ48_005097</name>
</gene>
<comment type="subcellular location">
    <subcellularLocation>
        <location evidence="1">Membrane</location>
        <topology evidence="1">Multi-pass membrane protein</topology>
    </subcellularLocation>
</comment>
<dbReference type="InterPro" id="IPR004841">
    <property type="entry name" value="AA-permease/SLC12A_dom"/>
</dbReference>
<sequence length="126" mass="13072">MDPSHYSEKHCSKAFDIDMEKTNGTNGPIHPVVSTAVGEAEDIHPTQGLERGLKSRHAQMIALGGTIGTGLFVGSGQALAMGGPLILLLSYIAISVFLYGVATGLTEIAAYLPVAGCSVATMPIDM</sequence>
<keyword evidence="4 5" id="KW-0472">Membrane</keyword>
<evidence type="ECO:0000259" key="6">
    <source>
        <dbReference type="Pfam" id="PF00324"/>
    </source>
</evidence>
<keyword evidence="2 5" id="KW-0812">Transmembrane</keyword>
<evidence type="ECO:0000256" key="2">
    <source>
        <dbReference type="ARBA" id="ARBA00022692"/>
    </source>
</evidence>
<accession>A0ABR0ERG0</accession>
<evidence type="ECO:0000256" key="1">
    <source>
        <dbReference type="ARBA" id="ARBA00004141"/>
    </source>
</evidence>
<feature type="transmembrane region" description="Helical" evidence="5">
    <location>
        <begin position="60"/>
        <end position="79"/>
    </location>
</feature>
<reference evidence="7 8" key="1">
    <citation type="journal article" date="2023" name="G3 (Bethesda)">
        <title>A chromosome-level genome assembly of Zasmidium syzygii isolated from banana leaves.</title>
        <authorList>
            <person name="van Westerhoven A.C."/>
            <person name="Mehrabi R."/>
            <person name="Talebi R."/>
            <person name="Steentjes M.B.F."/>
            <person name="Corcolon B."/>
            <person name="Chong P.A."/>
            <person name="Kema G.H.J."/>
            <person name="Seidl M.F."/>
        </authorList>
    </citation>
    <scope>NUCLEOTIDE SEQUENCE [LARGE SCALE GENOMIC DNA]</scope>
    <source>
        <strain evidence="7 8">P124</strain>
    </source>
</reference>
<organism evidence="7 8">
    <name type="scientific">Zasmidium cellare</name>
    <name type="common">Wine cellar mold</name>
    <name type="synonym">Racodium cellare</name>
    <dbReference type="NCBI Taxonomy" id="395010"/>
    <lineage>
        <taxon>Eukaryota</taxon>
        <taxon>Fungi</taxon>
        <taxon>Dikarya</taxon>
        <taxon>Ascomycota</taxon>
        <taxon>Pezizomycotina</taxon>
        <taxon>Dothideomycetes</taxon>
        <taxon>Dothideomycetidae</taxon>
        <taxon>Mycosphaerellales</taxon>
        <taxon>Mycosphaerellaceae</taxon>
        <taxon>Zasmidium</taxon>
    </lineage>
</organism>
<protein>
    <recommendedName>
        <fullName evidence="6">Amino acid permease/ SLC12A domain-containing protein</fullName>
    </recommendedName>
</protein>
<keyword evidence="3 5" id="KW-1133">Transmembrane helix</keyword>
<dbReference type="PANTHER" id="PTHR43341:SF38">
    <property type="entry name" value="PROLINE TRANSPORTER (EUROFUNG)"/>
    <property type="match status" value="1"/>
</dbReference>
<dbReference type="PANTHER" id="PTHR43341">
    <property type="entry name" value="AMINO ACID PERMEASE"/>
    <property type="match status" value="1"/>
</dbReference>
<evidence type="ECO:0000313" key="7">
    <source>
        <dbReference type="EMBL" id="KAK4504181.1"/>
    </source>
</evidence>
<dbReference type="EMBL" id="JAXOVC010000003">
    <property type="protein sequence ID" value="KAK4504181.1"/>
    <property type="molecule type" value="Genomic_DNA"/>
</dbReference>
<evidence type="ECO:0000256" key="3">
    <source>
        <dbReference type="ARBA" id="ARBA00022989"/>
    </source>
</evidence>